<dbReference type="GO" id="GO:0005886">
    <property type="term" value="C:plasma membrane"/>
    <property type="evidence" value="ECO:0007669"/>
    <property type="project" value="UniProtKB-SubCell"/>
</dbReference>
<evidence type="ECO:0000256" key="8">
    <source>
        <dbReference type="ARBA" id="ARBA00022989"/>
    </source>
</evidence>
<comment type="subcellular location">
    <subcellularLocation>
        <location evidence="1">Cell inner membrane</location>
        <topology evidence="1">Single-pass membrane protein</topology>
        <orientation evidence="1">Periplasmic side</orientation>
    </subcellularLocation>
</comment>
<dbReference type="EMBL" id="CAMXCM010000006">
    <property type="protein sequence ID" value="CAI3951687.1"/>
    <property type="molecule type" value="Genomic_DNA"/>
</dbReference>
<protein>
    <submittedName>
        <fullName evidence="12 13">Links inner and outer membranes (TonB)</fullName>
    </submittedName>
</protein>
<keyword evidence="3" id="KW-0813">Transport</keyword>
<keyword evidence="15" id="KW-1185">Reference proteome</keyword>
<evidence type="ECO:0000313" key="12">
    <source>
        <dbReference type="EMBL" id="CAI3951280.1"/>
    </source>
</evidence>
<evidence type="ECO:0000256" key="3">
    <source>
        <dbReference type="ARBA" id="ARBA00022448"/>
    </source>
</evidence>
<keyword evidence="8" id="KW-1133">Transmembrane helix</keyword>
<dbReference type="PROSITE" id="PS52015">
    <property type="entry name" value="TONB_CTD"/>
    <property type="match status" value="1"/>
</dbReference>
<evidence type="ECO:0000256" key="4">
    <source>
        <dbReference type="ARBA" id="ARBA00022475"/>
    </source>
</evidence>
<dbReference type="GO" id="GO:0015031">
    <property type="term" value="P:protein transport"/>
    <property type="evidence" value="ECO:0007669"/>
    <property type="project" value="UniProtKB-KW"/>
</dbReference>
<dbReference type="Pfam" id="PF03544">
    <property type="entry name" value="TonB_C"/>
    <property type="match status" value="1"/>
</dbReference>
<name>A0A9W4XIG1_9PROT</name>
<evidence type="ECO:0000256" key="7">
    <source>
        <dbReference type="ARBA" id="ARBA00022927"/>
    </source>
</evidence>
<dbReference type="InterPro" id="IPR006260">
    <property type="entry name" value="TonB/TolA_C"/>
</dbReference>
<evidence type="ECO:0000256" key="5">
    <source>
        <dbReference type="ARBA" id="ARBA00022519"/>
    </source>
</evidence>
<gene>
    <name evidence="12" type="ORF">R53529_LOCUS1720</name>
    <name evidence="13" type="ORF">R53530_LOCUS1866</name>
</gene>
<evidence type="ECO:0000256" key="6">
    <source>
        <dbReference type="ARBA" id="ARBA00022692"/>
    </source>
</evidence>
<keyword evidence="5" id="KW-0997">Cell inner membrane</keyword>
<evidence type="ECO:0000259" key="11">
    <source>
        <dbReference type="PROSITE" id="PS52015"/>
    </source>
</evidence>
<dbReference type="GO" id="GO:0055085">
    <property type="term" value="P:transmembrane transport"/>
    <property type="evidence" value="ECO:0007669"/>
    <property type="project" value="InterPro"/>
</dbReference>
<keyword evidence="9" id="KW-0472">Membrane</keyword>
<accession>A0A9W4XIG1</accession>
<reference evidence="13" key="1">
    <citation type="submission" date="2022-10" db="EMBL/GenBank/DDBJ databases">
        <authorList>
            <person name="Botero Cardona J."/>
        </authorList>
    </citation>
    <scope>NUCLEOTIDE SEQUENCE</scope>
    <source>
        <strain evidence="13">LMG 31819</strain>
        <strain evidence="12">R-53529</strain>
    </source>
</reference>
<evidence type="ECO:0000256" key="9">
    <source>
        <dbReference type="ARBA" id="ARBA00023136"/>
    </source>
</evidence>
<feature type="signal peptide" evidence="10">
    <location>
        <begin position="1"/>
        <end position="24"/>
    </location>
</feature>
<keyword evidence="7" id="KW-0653">Protein transport</keyword>
<dbReference type="EMBL" id="CAMXCS010000004">
    <property type="protein sequence ID" value="CAI3951280.1"/>
    <property type="molecule type" value="Genomic_DNA"/>
</dbReference>
<evidence type="ECO:0000256" key="10">
    <source>
        <dbReference type="SAM" id="SignalP"/>
    </source>
</evidence>
<evidence type="ECO:0000313" key="14">
    <source>
        <dbReference type="Proteomes" id="UP001154255"/>
    </source>
</evidence>
<keyword evidence="4" id="KW-1003">Cell membrane</keyword>
<dbReference type="InterPro" id="IPR037682">
    <property type="entry name" value="TonB_C"/>
</dbReference>
<comment type="caution">
    <text evidence="13">The sequence shown here is derived from an EMBL/GenBank/DDBJ whole genome shotgun (WGS) entry which is preliminary data.</text>
</comment>
<keyword evidence="10" id="KW-0732">Signal</keyword>
<evidence type="ECO:0000256" key="2">
    <source>
        <dbReference type="ARBA" id="ARBA00006555"/>
    </source>
</evidence>
<dbReference type="NCBIfam" id="TIGR01352">
    <property type="entry name" value="tonB_Cterm"/>
    <property type="match status" value="1"/>
</dbReference>
<sequence length="132" mass="14766">MFFSALLFLLSCLGSLGQFLYPWANKTEQEAKRTNIGAITHAAGSHPLNGVQPQYPVDMLGNHKEGRVILSCDVEVTGKPVDCQITQSSGYKAFDMAALRYMMYALFDPAMRDGIPVKEYKHRYVVDFKLGQ</sequence>
<dbReference type="PANTHER" id="PTHR33446">
    <property type="entry name" value="PROTEIN TONB-RELATED"/>
    <property type="match status" value="1"/>
</dbReference>
<evidence type="ECO:0000256" key="1">
    <source>
        <dbReference type="ARBA" id="ARBA00004383"/>
    </source>
</evidence>
<dbReference type="InterPro" id="IPR051045">
    <property type="entry name" value="TonB-dependent_transducer"/>
</dbReference>
<dbReference type="Proteomes" id="UP001154255">
    <property type="component" value="Unassembled WGS sequence"/>
</dbReference>
<dbReference type="SUPFAM" id="SSF74653">
    <property type="entry name" value="TolA/TonB C-terminal domain"/>
    <property type="match status" value="1"/>
</dbReference>
<feature type="domain" description="TonB C-terminal" evidence="11">
    <location>
        <begin position="40"/>
        <end position="132"/>
    </location>
</feature>
<comment type="similarity">
    <text evidence="2">Belongs to the TonB family.</text>
</comment>
<proteinExistence type="inferred from homology"/>
<evidence type="ECO:0000313" key="15">
    <source>
        <dbReference type="Proteomes" id="UP001154259"/>
    </source>
</evidence>
<organism evidence="13 14">
    <name type="scientific">Commensalibacter communis</name>
    <dbReference type="NCBI Taxonomy" id="2972786"/>
    <lineage>
        <taxon>Bacteria</taxon>
        <taxon>Pseudomonadati</taxon>
        <taxon>Pseudomonadota</taxon>
        <taxon>Alphaproteobacteria</taxon>
        <taxon>Acetobacterales</taxon>
        <taxon>Acetobacteraceae</taxon>
    </lineage>
</organism>
<dbReference type="Proteomes" id="UP001154259">
    <property type="component" value="Unassembled WGS sequence"/>
</dbReference>
<keyword evidence="6" id="KW-0812">Transmembrane</keyword>
<evidence type="ECO:0000313" key="13">
    <source>
        <dbReference type="EMBL" id="CAI3951687.1"/>
    </source>
</evidence>
<dbReference type="AlphaFoldDB" id="A0A9W4XIG1"/>
<dbReference type="Gene3D" id="3.30.1150.10">
    <property type="match status" value="1"/>
</dbReference>
<feature type="chain" id="PRO_5040958224" evidence="10">
    <location>
        <begin position="25"/>
        <end position="132"/>
    </location>
</feature>